<accession>A0AAE3LFC7</accession>
<dbReference type="Gene3D" id="3.40.720.10">
    <property type="entry name" value="Alkaline Phosphatase, subunit A"/>
    <property type="match status" value="1"/>
</dbReference>
<dbReference type="EMBL" id="JAOPKD010000007">
    <property type="protein sequence ID" value="MCU4727200.1"/>
    <property type="molecule type" value="Genomic_DNA"/>
</dbReference>
<evidence type="ECO:0000313" key="2">
    <source>
        <dbReference type="EMBL" id="MCU4718035.1"/>
    </source>
</evidence>
<dbReference type="InterPro" id="IPR017850">
    <property type="entry name" value="Alkaline_phosphatase_core_sf"/>
</dbReference>
<dbReference type="PANTHER" id="PTHR43751">
    <property type="entry name" value="SULFATASE"/>
    <property type="match status" value="1"/>
</dbReference>
<dbReference type="AlphaFoldDB" id="A0AAE3LFC7"/>
<name>A0AAE3LFC7_9EURY</name>
<dbReference type="GO" id="GO:0016787">
    <property type="term" value="F:hydrolase activity"/>
    <property type="evidence" value="ECO:0007669"/>
    <property type="project" value="UniProtKB-KW"/>
</dbReference>
<evidence type="ECO:0000313" key="3">
    <source>
        <dbReference type="EMBL" id="MCU4727200.1"/>
    </source>
</evidence>
<dbReference type="SUPFAM" id="SSF53649">
    <property type="entry name" value="Alkaline phosphatase-like"/>
    <property type="match status" value="1"/>
</dbReference>
<dbReference type="InterPro" id="IPR052701">
    <property type="entry name" value="GAG_Ulvan_Degrading_Sulfatases"/>
</dbReference>
<dbReference type="EMBL" id="JAOPKC010000006">
    <property type="protein sequence ID" value="MCU4718035.1"/>
    <property type="molecule type" value="Genomic_DNA"/>
</dbReference>
<reference evidence="3" key="1">
    <citation type="submission" date="2023-02" db="EMBL/GenBank/DDBJ databases">
        <title>Enrichment on poylsaccharides allowed isolation of novel metabolic and taxonomic groups of Haloarchaea.</title>
        <authorList>
            <person name="Sorokin D.Y."/>
            <person name="Elcheninov A.G."/>
            <person name="Khizhniak T.V."/>
            <person name="Kolganova T.V."/>
            <person name="Kublanov I.V."/>
        </authorList>
    </citation>
    <scope>NUCLEOTIDE SEQUENCE</scope>
    <source>
        <strain evidence="2 4">HArc-curdl5-1</strain>
        <strain evidence="3">HArc-curdl7</strain>
    </source>
</reference>
<sequence>MDSENVLLVTVDSLRFDYIFSRRKNEPLAPNLHTLRSDSVNLTGVVANGSSTPSSFPSILTSTLPLTYGGYSYLNDNRPFIARTLRESGYYTIGYHSNPHLGSEQNYDSGFDTFNDSAEGSDSVASLKDRVERRLDPDSKIYSLLRRVWHYFTLTTDSSAYAKAPTITENALDWFKSEWDDEDPFFMWLHYMDVHYPFQPPEQFLEDLNVDPLPKRRVAELNGKMQEEPDQLTEEDVDDLLKLYEGEIRFTDHYIGKVLDELKERGILDETIIVVTADHGEAFGEHDRFGHHPYLYDELLRVPLIIYAPEIESRTIDQQVSLLDLGPTLYDLLDIETPDAVQGTSFAPLLRGEEMEEEVTIATAASGGTLACRTSEWKCFWLVEEDQVELYDLQSDPDELNDVSEEHPDIVAEFREQMNAYLDEAEATDIDLPEVETSDEVEQRLRDLGYR</sequence>
<evidence type="ECO:0000313" key="5">
    <source>
        <dbReference type="Proteomes" id="UP001209746"/>
    </source>
</evidence>
<dbReference type="Pfam" id="PF00884">
    <property type="entry name" value="Sulfatase"/>
    <property type="match status" value="1"/>
</dbReference>
<keyword evidence="4" id="KW-1185">Reference proteome</keyword>
<dbReference type="InterPro" id="IPR000917">
    <property type="entry name" value="Sulfatase_N"/>
</dbReference>
<organism evidence="3 5">
    <name type="scientific">Halapricum hydrolyticum</name>
    <dbReference type="NCBI Taxonomy" id="2979991"/>
    <lineage>
        <taxon>Archaea</taxon>
        <taxon>Methanobacteriati</taxon>
        <taxon>Methanobacteriota</taxon>
        <taxon>Stenosarchaea group</taxon>
        <taxon>Halobacteria</taxon>
        <taxon>Halobacteriales</taxon>
        <taxon>Haloarculaceae</taxon>
        <taxon>Halapricum</taxon>
    </lineage>
</organism>
<dbReference type="PANTHER" id="PTHR43751:SF3">
    <property type="entry name" value="SULFATASE N-TERMINAL DOMAIN-CONTAINING PROTEIN"/>
    <property type="match status" value="1"/>
</dbReference>
<dbReference type="Proteomes" id="UP001208186">
    <property type="component" value="Unassembled WGS sequence"/>
</dbReference>
<evidence type="ECO:0000313" key="4">
    <source>
        <dbReference type="Proteomes" id="UP001208186"/>
    </source>
</evidence>
<proteinExistence type="predicted"/>
<dbReference type="Gene3D" id="3.30.1120.10">
    <property type="match status" value="1"/>
</dbReference>
<evidence type="ECO:0000259" key="1">
    <source>
        <dbReference type="Pfam" id="PF00884"/>
    </source>
</evidence>
<dbReference type="CDD" id="cd16148">
    <property type="entry name" value="sulfatase_like"/>
    <property type="match status" value="1"/>
</dbReference>
<comment type="caution">
    <text evidence="3">The sequence shown here is derived from an EMBL/GenBank/DDBJ whole genome shotgun (WGS) entry which is preliminary data.</text>
</comment>
<gene>
    <name evidence="3" type="ORF">OB914_09485</name>
    <name evidence="2" type="ORF">OB916_08140</name>
</gene>
<dbReference type="Proteomes" id="UP001209746">
    <property type="component" value="Unassembled WGS sequence"/>
</dbReference>
<dbReference type="RefSeq" id="WP_315908797.1">
    <property type="nucleotide sequence ID" value="NZ_JAOPKC010000006.1"/>
</dbReference>
<keyword evidence="3" id="KW-0378">Hydrolase</keyword>
<feature type="domain" description="Sulfatase N-terminal" evidence="1">
    <location>
        <begin position="5"/>
        <end position="335"/>
    </location>
</feature>
<protein>
    <submittedName>
        <fullName evidence="3">Sulfatase-like hydrolase/transferase</fullName>
    </submittedName>
</protein>